<evidence type="ECO:0000256" key="1">
    <source>
        <dbReference type="SAM" id="Phobius"/>
    </source>
</evidence>
<feature type="transmembrane region" description="Helical" evidence="1">
    <location>
        <begin position="144"/>
        <end position="163"/>
    </location>
</feature>
<proteinExistence type="predicted"/>
<evidence type="ECO:0000313" key="3">
    <source>
        <dbReference type="Proteomes" id="UP000757435"/>
    </source>
</evidence>
<sequence length="328" mass="36664">MKILELTPHRVLLRDRAISLWFSAVGFIVAGLIITALGELTTLTCHRGLSPQSQCQLSRFGMLGIGSSQEQLNTLQGASVDRHYSRKGKVTYAVVLSTGLGNVQFSSHYGGDRQQKETIAAQINAFANNPNQLSLQVQQDDRPWMLLFGGLPLVLGVVLGVAVCRVTRCDLDKTTGKLRIARWGIRGIQVSEYPLHQLVAADLITRIRRYKGKLHTTYRISFRLMNGKQIHLNYFFAEDKQRAKVASALSQFLAIRSPTGATEAIDPPSDPHLDKAETLYRLGMAQYRQHQTQEAGSNLKQARDLFSTQHNAQRVMEIQTVLWQLGLE</sequence>
<dbReference type="EMBL" id="JAHHHD010000001">
    <property type="protein sequence ID" value="MBW4657367.1"/>
    <property type="molecule type" value="Genomic_DNA"/>
</dbReference>
<accession>A0A951UKX6</accession>
<gene>
    <name evidence="2" type="ORF">KME15_01735</name>
</gene>
<keyword evidence="1" id="KW-0812">Transmembrane</keyword>
<reference evidence="2" key="2">
    <citation type="journal article" date="2022" name="Microbiol. Resour. Announc.">
        <title>Metagenome Sequencing to Explore Phylogenomics of Terrestrial Cyanobacteria.</title>
        <authorList>
            <person name="Ward R.D."/>
            <person name="Stajich J.E."/>
            <person name="Johansen J.R."/>
            <person name="Huntemann M."/>
            <person name="Clum A."/>
            <person name="Foster B."/>
            <person name="Foster B."/>
            <person name="Roux S."/>
            <person name="Palaniappan K."/>
            <person name="Varghese N."/>
            <person name="Mukherjee S."/>
            <person name="Reddy T.B.K."/>
            <person name="Daum C."/>
            <person name="Copeland A."/>
            <person name="Chen I.A."/>
            <person name="Ivanova N.N."/>
            <person name="Kyrpides N.C."/>
            <person name="Shapiro N."/>
            <person name="Eloe-Fadrosh E.A."/>
            <person name="Pietrasiak N."/>
        </authorList>
    </citation>
    <scope>NUCLEOTIDE SEQUENCE</scope>
    <source>
        <strain evidence="2">UHER 2000/2452</strain>
    </source>
</reference>
<dbReference type="Proteomes" id="UP000757435">
    <property type="component" value="Unassembled WGS sequence"/>
</dbReference>
<organism evidence="2 3">
    <name type="scientific">Drouetiella hepatica Uher 2000/2452</name>
    <dbReference type="NCBI Taxonomy" id="904376"/>
    <lineage>
        <taxon>Bacteria</taxon>
        <taxon>Bacillati</taxon>
        <taxon>Cyanobacteriota</taxon>
        <taxon>Cyanophyceae</taxon>
        <taxon>Oculatellales</taxon>
        <taxon>Oculatellaceae</taxon>
        <taxon>Drouetiella</taxon>
    </lineage>
</organism>
<evidence type="ECO:0000313" key="2">
    <source>
        <dbReference type="EMBL" id="MBW4657367.1"/>
    </source>
</evidence>
<keyword evidence="1" id="KW-0472">Membrane</keyword>
<feature type="transmembrane region" description="Helical" evidence="1">
    <location>
        <begin position="20"/>
        <end position="40"/>
    </location>
</feature>
<name>A0A951UKX6_9CYAN</name>
<keyword evidence="1" id="KW-1133">Transmembrane helix</keyword>
<comment type="caution">
    <text evidence="2">The sequence shown here is derived from an EMBL/GenBank/DDBJ whole genome shotgun (WGS) entry which is preliminary data.</text>
</comment>
<reference evidence="2" key="1">
    <citation type="submission" date="2021-05" db="EMBL/GenBank/DDBJ databases">
        <authorList>
            <person name="Pietrasiak N."/>
            <person name="Ward R."/>
            <person name="Stajich J.E."/>
            <person name="Kurbessoian T."/>
        </authorList>
    </citation>
    <scope>NUCLEOTIDE SEQUENCE</scope>
    <source>
        <strain evidence="2">UHER 2000/2452</strain>
    </source>
</reference>
<protein>
    <submittedName>
        <fullName evidence="2">Uncharacterized protein</fullName>
    </submittedName>
</protein>
<dbReference type="AlphaFoldDB" id="A0A951UKX6"/>